<proteinExistence type="predicted"/>
<dbReference type="InterPro" id="IPR006597">
    <property type="entry name" value="Sel1-like"/>
</dbReference>
<comment type="caution">
    <text evidence="2">The sequence shown here is derived from an EMBL/GenBank/DDBJ whole genome shotgun (WGS) entry which is preliminary data.</text>
</comment>
<dbReference type="Gene3D" id="1.25.40.10">
    <property type="entry name" value="Tetratricopeptide repeat domain"/>
    <property type="match status" value="1"/>
</dbReference>
<evidence type="ECO:0000313" key="3">
    <source>
        <dbReference type="Proteomes" id="UP000789375"/>
    </source>
</evidence>
<dbReference type="CDD" id="cd21037">
    <property type="entry name" value="MLKL_NTD"/>
    <property type="match status" value="1"/>
</dbReference>
<dbReference type="InterPro" id="IPR011990">
    <property type="entry name" value="TPR-like_helical_dom_sf"/>
</dbReference>
<organism evidence="2 3">
    <name type="scientific">Funneliformis mosseae</name>
    <name type="common">Endomycorrhizal fungus</name>
    <name type="synonym">Glomus mosseae</name>
    <dbReference type="NCBI Taxonomy" id="27381"/>
    <lineage>
        <taxon>Eukaryota</taxon>
        <taxon>Fungi</taxon>
        <taxon>Fungi incertae sedis</taxon>
        <taxon>Mucoromycota</taxon>
        <taxon>Glomeromycotina</taxon>
        <taxon>Glomeromycetes</taxon>
        <taxon>Glomerales</taxon>
        <taxon>Glomeraceae</taxon>
        <taxon>Funneliformis</taxon>
    </lineage>
</organism>
<dbReference type="GO" id="GO:0007166">
    <property type="term" value="P:cell surface receptor signaling pathway"/>
    <property type="evidence" value="ECO:0007669"/>
    <property type="project" value="InterPro"/>
</dbReference>
<feature type="coiled-coil region" evidence="1">
    <location>
        <begin position="178"/>
        <end position="229"/>
    </location>
</feature>
<reference evidence="2" key="1">
    <citation type="submission" date="2021-06" db="EMBL/GenBank/DDBJ databases">
        <authorList>
            <person name="Kallberg Y."/>
            <person name="Tangrot J."/>
            <person name="Rosling A."/>
        </authorList>
    </citation>
    <scope>NUCLEOTIDE SEQUENCE</scope>
    <source>
        <strain evidence="2">87-6 pot B 2015</strain>
    </source>
</reference>
<sequence>MGEEKKSIKEYLGEKLDDILDTSEPIINTAGKLASATLSTIETSVPVIVPITKFFPLISEIGNVLNEIVEIVQAAEHNKRICDVLLQKVYAAELAVHDLKVRRNVHQGCFNTKNYLGLQSLCNVISQIKKFTGEVSQMKTMMKYLKGKSIEKTFKELCREFDSCVSLLSFTIAVKDRIDEAEQLRADQEELNKYIEEMGIEVKEIGADVKQVKTDVKEIGNDVKELATEITEIKQITKNYPDMVLKITAMHTTMEKLSKHSEPQSKIDNLFQVHNLNFEDYVQGDEKRDGGQVTKWTKKYQEFAFKVIGEAVSPDPDFRPKLSKMVNILGECNKEYVRLSHKFSPSSSNDSQSQPKIPTPKRTFSIDNDYEFAIKDEDLQDFDAAEDGLRVAMYNVGNLYYKGCNCKKDEAKAISYMKLAAYNEYNPAITFCKDHNIKL</sequence>
<dbReference type="EMBL" id="CAJVPP010000968">
    <property type="protein sequence ID" value="CAG8525233.1"/>
    <property type="molecule type" value="Genomic_DNA"/>
</dbReference>
<keyword evidence="1" id="KW-0175">Coiled coil</keyword>
<dbReference type="Gene3D" id="1.20.930.20">
    <property type="entry name" value="Adaptor protein Cbl, N-terminal domain"/>
    <property type="match status" value="1"/>
</dbReference>
<dbReference type="SUPFAM" id="SSF81901">
    <property type="entry name" value="HCP-like"/>
    <property type="match status" value="1"/>
</dbReference>
<dbReference type="AlphaFoldDB" id="A0A9N9AAK1"/>
<evidence type="ECO:0000313" key="2">
    <source>
        <dbReference type="EMBL" id="CAG8525233.1"/>
    </source>
</evidence>
<evidence type="ECO:0000256" key="1">
    <source>
        <dbReference type="SAM" id="Coils"/>
    </source>
</evidence>
<name>A0A9N9AAK1_FUNMO</name>
<dbReference type="SMART" id="SM00671">
    <property type="entry name" value="SEL1"/>
    <property type="match status" value="1"/>
</dbReference>
<dbReference type="Proteomes" id="UP000789375">
    <property type="component" value="Unassembled WGS sequence"/>
</dbReference>
<dbReference type="InterPro" id="IPR059179">
    <property type="entry name" value="MLKL-like_MCAfunc"/>
</dbReference>
<accession>A0A9N9AAK1</accession>
<dbReference type="InterPro" id="IPR036537">
    <property type="entry name" value="Adaptor_Cbl_N_dom_sf"/>
</dbReference>
<gene>
    <name evidence="2" type="ORF">FMOSSE_LOCUS5233</name>
</gene>
<keyword evidence="3" id="KW-1185">Reference proteome</keyword>
<protein>
    <submittedName>
        <fullName evidence="2">11917_t:CDS:1</fullName>
    </submittedName>
</protein>